<dbReference type="GO" id="GO:0004386">
    <property type="term" value="F:helicase activity"/>
    <property type="evidence" value="ECO:0007669"/>
    <property type="project" value="UniProtKB-KW"/>
</dbReference>
<feature type="domain" description="Helicase C-terminal" evidence="2">
    <location>
        <begin position="314"/>
        <end position="456"/>
    </location>
</feature>
<dbReference type="GO" id="GO:0005524">
    <property type="term" value="F:ATP binding"/>
    <property type="evidence" value="ECO:0007669"/>
    <property type="project" value="InterPro"/>
</dbReference>
<dbReference type="InterPro" id="IPR001650">
    <property type="entry name" value="Helicase_C-like"/>
</dbReference>
<dbReference type="PROSITE" id="PS51192">
    <property type="entry name" value="HELICASE_ATP_BIND_1"/>
    <property type="match status" value="1"/>
</dbReference>
<protein>
    <submittedName>
        <fullName evidence="3">Superfamily II DNA or RNA helicase</fullName>
    </submittedName>
</protein>
<dbReference type="GO" id="GO:0003677">
    <property type="term" value="F:DNA binding"/>
    <property type="evidence" value="ECO:0007669"/>
    <property type="project" value="InterPro"/>
</dbReference>
<comment type="caution">
    <text evidence="3">The sequence shown here is derived from an EMBL/GenBank/DDBJ whole genome shotgun (WGS) entry which is preliminary data.</text>
</comment>
<name>A0A444JDS2_9BACT</name>
<dbReference type="SMART" id="SM00487">
    <property type="entry name" value="DEXDc"/>
    <property type="match status" value="1"/>
</dbReference>
<dbReference type="Pfam" id="PF04851">
    <property type="entry name" value="ResIII"/>
    <property type="match status" value="1"/>
</dbReference>
<evidence type="ECO:0000259" key="2">
    <source>
        <dbReference type="PROSITE" id="PS51194"/>
    </source>
</evidence>
<dbReference type="CDD" id="cd18785">
    <property type="entry name" value="SF2_C"/>
    <property type="match status" value="1"/>
</dbReference>
<dbReference type="SUPFAM" id="SSF52540">
    <property type="entry name" value="P-loop containing nucleoside triphosphate hydrolases"/>
    <property type="match status" value="1"/>
</dbReference>
<proteinExistence type="predicted"/>
<dbReference type="InterPro" id="IPR027417">
    <property type="entry name" value="P-loop_NTPase"/>
</dbReference>
<dbReference type="PROSITE" id="PS51194">
    <property type="entry name" value="HELICASE_CTER"/>
    <property type="match status" value="1"/>
</dbReference>
<dbReference type="Proteomes" id="UP000288892">
    <property type="component" value="Unassembled WGS sequence"/>
</dbReference>
<keyword evidence="3" id="KW-0067">ATP-binding</keyword>
<gene>
    <name evidence="3" type="ORF">VU01_11773</name>
</gene>
<feature type="domain" description="Helicase ATP-binding" evidence="1">
    <location>
        <begin position="118"/>
        <end position="262"/>
    </location>
</feature>
<evidence type="ECO:0000313" key="3">
    <source>
        <dbReference type="EMBL" id="RWX51245.1"/>
    </source>
</evidence>
<reference evidence="3 4" key="1">
    <citation type="submission" date="2017-01" db="EMBL/GenBank/DDBJ databases">
        <title>The cable genome- insights into the physiology and evolution of filamentous bacteria capable of sulfide oxidation via long distance electron transfer.</title>
        <authorList>
            <person name="Schreiber L."/>
            <person name="Bjerg J.T."/>
            <person name="Boggild A."/>
            <person name="Van De Vossenberg J."/>
            <person name="Meysman F."/>
            <person name="Nielsen L.P."/>
            <person name="Schramm A."/>
            <person name="Kjeldsen K.U."/>
        </authorList>
    </citation>
    <scope>NUCLEOTIDE SEQUENCE [LARGE SCALE GENOMIC DNA]</scope>
    <source>
        <strain evidence="3">A5</strain>
    </source>
</reference>
<dbReference type="SMART" id="SM00490">
    <property type="entry name" value="HELICc"/>
    <property type="match status" value="1"/>
</dbReference>
<dbReference type="InterPro" id="IPR006935">
    <property type="entry name" value="Helicase/UvrB_N"/>
</dbReference>
<dbReference type="EMBL" id="MTKS01000177">
    <property type="protein sequence ID" value="RWX51245.1"/>
    <property type="molecule type" value="Genomic_DNA"/>
</dbReference>
<keyword evidence="3" id="KW-0547">Nucleotide-binding</keyword>
<dbReference type="GO" id="GO:0016787">
    <property type="term" value="F:hydrolase activity"/>
    <property type="evidence" value="ECO:0007669"/>
    <property type="project" value="InterPro"/>
</dbReference>
<dbReference type="PANTHER" id="PTHR47396:SF1">
    <property type="entry name" value="ATP-DEPENDENT HELICASE IRC3-RELATED"/>
    <property type="match status" value="1"/>
</dbReference>
<dbReference type="InterPro" id="IPR050742">
    <property type="entry name" value="Helicase_Restrict-Modif_Enz"/>
</dbReference>
<evidence type="ECO:0000259" key="1">
    <source>
        <dbReference type="PROSITE" id="PS51192"/>
    </source>
</evidence>
<keyword evidence="3" id="KW-0378">Hydrolase</keyword>
<dbReference type="Gene3D" id="3.40.50.300">
    <property type="entry name" value="P-loop containing nucleotide triphosphate hydrolases"/>
    <property type="match status" value="2"/>
</dbReference>
<sequence>MAAPQLPVQLTVKSECVLSGAPEELRAAIREQLTVDNPKYLAAQRYSRWLGKQIKPKLYFYRQEGDNLIFPRGFGNRAVLICRRLLGVDPVLIDQRRKVAPVSYDFMGELRPYQQEAVQALTGHAFGVLEAGTGSGKTVMALKMIADRRQPTIILVHSRELLEQWMARIATFLNIRAGQAGGGRYDPRPVTVAIVNTARNRLADLAPRFGHLIVDECHRVPATLFTEVVSGFDTFYMLGLSATAFRREIGMTRLIYSYMGDRVHAVDPGVLAETGAVVRPDLIQQETAFFAPYSGEYPKLIKALTQDRERNRQIIRDVVEKIQQGGEGTVLLVSDRVAHCQELLSGLQQEGIVAEMLTGSISLSARTEIVQRVQKGEVQVLLSTLQLISEGFDCPGLSTLVLTTPIRFEGRLLQVVGRIMRPAEGKKALVIDYVDTKIGVLHRSGLARAEMFERWQ</sequence>
<keyword evidence="3" id="KW-0347">Helicase</keyword>
<accession>A0A444JDS2</accession>
<organism evidence="3 4">
    <name type="scientific">Candidatus Electrothrix marina</name>
    <dbReference type="NCBI Taxonomy" id="1859130"/>
    <lineage>
        <taxon>Bacteria</taxon>
        <taxon>Pseudomonadati</taxon>
        <taxon>Thermodesulfobacteriota</taxon>
        <taxon>Desulfobulbia</taxon>
        <taxon>Desulfobulbales</taxon>
        <taxon>Desulfobulbaceae</taxon>
        <taxon>Candidatus Electrothrix</taxon>
    </lineage>
</organism>
<keyword evidence="4" id="KW-1185">Reference proteome</keyword>
<dbReference type="InterPro" id="IPR014001">
    <property type="entry name" value="Helicase_ATP-bd"/>
</dbReference>
<dbReference type="AlphaFoldDB" id="A0A444JDS2"/>
<dbReference type="GO" id="GO:0005829">
    <property type="term" value="C:cytosol"/>
    <property type="evidence" value="ECO:0007669"/>
    <property type="project" value="TreeGrafter"/>
</dbReference>
<dbReference type="Pfam" id="PF00271">
    <property type="entry name" value="Helicase_C"/>
    <property type="match status" value="1"/>
</dbReference>
<evidence type="ECO:0000313" key="4">
    <source>
        <dbReference type="Proteomes" id="UP000288892"/>
    </source>
</evidence>
<dbReference type="CDD" id="cd17926">
    <property type="entry name" value="DEXHc_RE"/>
    <property type="match status" value="1"/>
</dbReference>
<dbReference type="PANTHER" id="PTHR47396">
    <property type="entry name" value="TYPE I RESTRICTION ENZYME ECOKI R PROTEIN"/>
    <property type="match status" value="1"/>
</dbReference>